<dbReference type="RefSeq" id="XP_016236524.1">
    <property type="nucleotide sequence ID" value="XM_016380697.1"/>
</dbReference>
<evidence type="ECO:0000313" key="2">
    <source>
        <dbReference type="EMBL" id="KIW16308.1"/>
    </source>
</evidence>
<dbReference type="OrthoDB" id="5015991at2759"/>
<dbReference type="EMBL" id="KN847495">
    <property type="protein sequence ID" value="KIW16308.1"/>
    <property type="molecule type" value="Genomic_DNA"/>
</dbReference>
<dbReference type="STRING" id="91928.A0A0D2BBC0"/>
<keyword evidence="1" id="KW-0175">Coiled coil</keyword>
<evidence type="ECO:0000313" key="3">
    <source>
        <dbReference type="Proteomes" id="UP000053328"/>
    </source>
</evidence>
<dbReference type="Proteomes" id="UP000053328">
    <property type="component" value="Unassembled WGS sequence"/>
</dbReference>
<organism evidence="2 3">
    <name type="scientific">Exophiala spinifera</name>
    <dbReference type="NCBI Taxonomy" id="91928"/>
    <lineage>
        <taxon>Eukaryota</taxon>
        <taxon>Fungi</taxon>
        <taxon>Dikarya</taxon>
        <taxon>Ascomycota</taxon>
        <taxon>Pezizomycotina</taxon>
        <taxon>Eurotiomycetes</taxon>
        <taxon>Chaetothyriomycetidae</taxon>
        <taxon>Chaetothyriales</taxon>
        <taxon>Herpotrichiellaceae</taxon>
        <taxon>Exophiala</taxon>
    </lineage>
</organism>
<protein>
    <submittedName>
        <fullName evidence="2">Uncharacterized protein</fullName>
    </submittedName>
</protein>
<gene>
    <name evidence="2" type="ORF">PV08_06359</name>
</gene>
<dbReference type="AlphaFoldDB" id="A0A0D2BBC0"/>
<feature type="coiled-coil region" evidence="1">
    <location>
        <begin position="56"/>
        <end position="104"/>
    </location>
</feature>
<dbReference type="GeneID" id="27333442"/>
<dbReference type="VEuPathDB" id="FungiDB:PV08_06359"/>
<dbReference type="HOGENOM" id="CLU_139299_2_0_1"/>
<sequence length="123" mass="14907">MCYYARTDFSCRDWKWGNMKQRCPRQHRMGETCGAKLVDPDNVINVQDQCRICKEIEVKQRRMQKELDNIARWRREGDKFRASIEKAQREARMLQETIDELHSRRASVRYQLRNEARLPTMSR</sequence>
<accession>A0A0D2BBC0</accession>
<keyword evidence="3" id="KW-1185">Reference proteome</keyword>
<name>A0A0D2BBC0_9EURO</name>
<evidence type="ECO:0000256" key="1">
    <source>
        <dbReference type="SAM" id="Coils"/>
    </source>
</evidence>
<proteinExistence type="predicted"/>
<reference evidence="2 3" key="1">
    <citation type="submission" date="2015-01" db="EMBL/GenBank/DDBJ databases">
        <title>The Genome Sequence of Exophiala spinifera CBS89968.</title>
        <authorList>
            <consortium name="The Broad Institute Genomics Platform"/>
            <person name="Cuomo C."/>
            <person name="de Hoog S."/>
            <person name="Gorbushina A."/>
            <person name="Stielow B."/>
            <person name="Teixiera M."/>
            <person name="Abouelleil A."/>
            <person name="Chapman S.B."/>
            <person name="Priest M."/>
            <person name="Young S.K."/>
            <person name="Wortman J."/>
            <person name="Nusbaum C."/>
            <person name="Birren B."/>
        </authorList>
    </citation>
    <scope>NUCLEOTIDE SEQUENCE [LARGE SCALE GENOMIC DNA]</scope>
    <source>
        <strain evidence="2 3">CBS 89968</strain>
    </source>
</reference>